<dbReference type="Pfam" id="PF00622">
    <property type="entry name" value="SPRY"/>
    <property type="match status" value="1"/>
</dbReference>
<keyword evidence="3" id="KW-1185">Reference proteome</keyword>
<dbReference type="InterPro" id="IPR013320">
    <property type="entry name" value="ConA-like_dom_sf"/>
</dbReference>
<evidence type="ECO:0000256" key="1">
    <source>
        <dbReference type="SAM" id="MobiDB-lite"/>
    </source>
</evidence>
<protein>
    <submittedName>
        <fullName evidence="4">SPRY domain-containing protein</fullName>
    </submittedName>
</protein>
<dbReference type="InterPro" id="IPR003877">
    <property type="entry name" value="SPRY_dom"/>
</dbReference>
<dbReference type="AlphaFoldDB" id="A0A914HG62"/>
<proteinExistence type="predicted"/>
<dbReference type="WBParaSite" id="Gr19_v10_g16863.t2">
    <property type="protein sequence ID" value="Gr19_v10_g16863.t2"/>
    <property type="gene ID" value="Gr19_v10_g16863"/>
</dbReference>
<sequence length="188" mass="21481">MVTILKASVNVCVGLAPKQMPTNKCVGNYEGTYAIDDKGEIWGHAVEGRPYIQKSSFDTGDVVGCGVDLGKPPNHLHEERRAFWHIELDGTKTRVVSSWEFFGYPNRNREPNRKISVLRFETTGLFVDSSTELSDLFPCVTLSYTGDKIEANFGPDFKYKFDEDDEEEEEEEEKDEQEEAPQEIKIWF</sequence>
<dbReference type="Gene3D" id="2.60.120.920">
    <property type="match status" value="1"/>
</dbReference>
<feature type="domain" description="SPRY" evidence="2">
    <location>
        <begin position="2"/>
        <end position="70"/>
    </location>
</feature>
<name>A0A914HG62_GLORO</name>
<evidence type="ECO:0000313" key="4">
    <source>
        <dbReference type="WBParaSite" id="Gr19_v10_g16863.t2"/>
    </source>
</evidence>
<evidence type="ECO:0000313" key="3">
    <source>
        <dbReference type="Proteomes" id="UP000887572"/>
    </source>
</evidence>
<organism evidence="3 4">
    <name type="scientific">Globodera rostochiensis</name>
    <name type="common">Golden nematode worm</name>
    <name type="synonym">Heterodera rostochiensis</name>
    <dbReference type="NCBI Taxonomy" id="31243"/>
    <lineage>
        <taxon>Eukaryota</taxon>
        <taxon>Metazoa</taxon>
        <taxon>Ecdysozoa</taxon>
        <taxon>Nematoda</taxon>
        <taxon>Chromadorea</taxon>
        <taxon>Rhabditida</taxon>
        <taxon>Tylenchina</taxon>
        <taxon>Tylenchomorpha</taxon>
        <taxon>Tylenchoidea</taxon>
        <taxon>Heteroderidae</taxon>
        <taxon>Heteroderinae</taxon>
        <taxon>Globodera</taxon>
    </lineage>
</organism>
<reference evidence="4" key="1">
    <citation type="submission" date="2022-11" db="UniProtKB">
        <authorList>
            <consortium name="WormBaseParasite"/>
        </authorList>
    </citation>
    <scope>IDENTIFICATION</scope>
</reference>
<accession>A0A914HG62</accession>
<feature type="region of interest" description="Disordered" evidence="1">
    <location>
        <begin position="158"/>
        <end position="188"/>
    </location>
</feature>
<dbReference type="InterPro" id="IPR043136">
    <property type="entry name" value="B30.2/SPRY_sf"/>
</dbReference>
<dbReference type="SUPFAM" id="SSF49899">
    <property type="entry name" value="Concanavalin A-like lectins/glucanases"/>
    <property type="match status" value="1"/>
</dbReference>
<evidence type="ECO:0000259" key="2">
    <source>
        <dbReference type="Pfam" id="PF00622"/>
    </source>
</evidence>
<feature type="compositionally biased region" description="Acidic residues" evidence="1">
    <location>
        <begin position="162"/>
        <end position="181"/>
    </location>
</feature>
<dbReference type="Proteomes" id="UP000887572">
    <property type="component" value="Unplaced"/>
</dbReference>